<evidence type="ECO:0000256" key="2">
    <source>
        <dbReference type="ARBA" id="ARBA00023043"/>
    </source>
</evidence>
<dbReference type="InterPro" id="IPR036770">
    <property type="entry name" value="Ankyrin_rpt-contain_sf"/>
</dbReference>
<dbReference type="EMBL" id="HG719006">
    <property type="protein sequence ID" value="CDJ56593.1"/>
    <property type="molecule type" value="Genomic_DNA"/>
</dbReference>
<gene>
    <name evidence="7" type="ORF">EMWEY_00003690</name>
</gene>
<feature type="compositionally biased region" description="Basic and acidic residues" evidence="5">
    <location>
        <begin position="661"/>
        <end position="682"/>
    </location>
</feature>
<feature type="compositionally biased region" description="Acidic residues" evidence="5">
    <location>
        <begin position="456"/>
        <end position="465"/>
    </location>
</feature>
<feature type="region of interest" description="Disordered" evidence="5">
    <location>
        <begin position="260"/>
        <end position="682"/>
    </location>
</feature>
<sequence>MSNIVTSASNVREMRKRKRDIHERRKPLPTRASPRPRREAKSLEAHLNFETSRTPFKDFPNKLVAEIQQLCLILHQVSVNSPTLKHSRREVRMGGGSEGLGPTRRLASKLLLLCLFSLFHGDGASAVVPLRKWGSNTQAGLFPSTASPSVAAGGLTPAATFSQYRLSGEKENQNAGAAADIDVLGNQEGMEEDAPSFSDMGSSYSGLQPYKIGLQPFYGIHGPEKGLFSGERRWKTAAAASADGLRHGNKGISALQLAAQLQQDSDAQEGSNAAKETDKTSDAEDKETEDSTNRSDEGGDGDNSSNSSRSSDNANTSASESSEAASSASKSSAQGTEETPEATSQAAAAPSASTDKGEKGEKTEGGEEEAEEEEKQTTTKEPAETETAAEGNSASTASESRQQQTTETAKEAPGTAAGEAEGASSGGEATAPNEETSKKEAREGEEGSEAEKEKSEEEQEGTEEEKEGKAAEGEKQEQTEKETKSEAETKGAETEEEAGGEEETKEGKAAEGEKQERTEKEAKSEEEPKEAEAEEEAEETPTTEKEEAAAPSEADNKPGTAPQNQPHTPAATEAAGGAAPPQEAATPPPEAAAPPPPAQVATPVPTTAEQQGVSAEAAAPPAEVSTASEVAAKHGEPKKEEVAQKAAAAAAIVTLPPEESTPEKVEGWGTSKQKEQGIEKPEEGKCYSDIAKEIIDEETALIKKATENVHFQEAEQGFCDEVFRRIDGPFSLTELSALLRAADVANSTHRNFRVVIAGCGLLMIRDSCCLVVFIVIVVARCLQSSNSSNLLTQHAESAHRKNHGCFALELLCDAFKPEFVKRFKDKDKALGIAAGRRHVFLQNSSPPRVNDGDSILHAAIAARKPHVVEVLLQYGAFPELPALPHKTRPQTQTGAPLQKLQTTEMASGTPMHAAALVQAPDSVEAMELLMHYGAKADSRDSWGRTPLMVAALHPTAHSHEFIKRLILAKADVKATDKAGLSALHYAAAADNWGVVGILLDHGADAAAVDSRGNTALHYAASFNSYTATTRLLEKAELALSNINQLNYRGKAPIHLAAAPDSFQAVPRPIVPALALEALLMHHANPMARDRSGNTPLHLASRGGYVEIVRRLVALTGAPPDEKNADGLTPLAMVEKAGKGPGREEIAQFLREYSQKRSCVEPPLVRHSTRIFSDTMLGPYMRVGDTVTYTCNPGFTMMGHATVTCHERDGKMEFVPSAPLCIRTVEASSASAPHLGLLLSLCVGLGLAAAVLSPL</sequence>
<feature type="compositionally biased region" description="Low complexity" evidence="5">
    <location>
        <begin position="405"/>
        <end position="432"/>
    </location>
</feature>
<feature type="compositionally biased region" description="Basic residues" evidence="5">
    <location>
        <begin position="14"/>
        <end position="28"/>
    </location>
</feature>
<evidence type="ECO:0000313" key="7">
    <source>
        <dbReference type="EMBL" id="CDJ56593.1"/>
    </source>
</evidence>
<evidence type="ECO:0000256" key="4">
    <source>
        <dbReference type="PROSITE-ProRule" id="PRU00023"/>
    </source>
</evidence>
<dbReference type="GeneID" id="25334355"/>
<keyword evidence="3" id="KW-1015">Disulfide bond</keyword>
<reference evidence="7" key="1">
    <citation type="submission" date="2013-10" db="EMBL/GenBank/DDBJ databases">
        <title>Genomic analysis of the causative agents of coccidiosis in chickens.</title>
        <authorList>
            <person name="Reid A.J."/>
            <person name="Blake D."/>
            <person name="Billington K."/>
            <person name="Browne H."/>
            <person name="Dunn M."/>
            <person name="Hung S."/>
            <person name="Kawahara F."/>
            <person name="Miranda-Saavedra D."/>
            <person name="Mourier T."/>
            <person name="Nagra H."/>
            <person name="Otto T.D."/>
            <person name="Rawlings N."/>
            <person name="Sanchez A."/>
            <person name="Sanders M."/>
            <person name="Subramaniam C."/>
            <person name="Tay Y."/>
            <person name="Dear P."/>
            <person name="Doerig C."/>
            <person name="Gruber A."/>
            <person name="Parkinson J."/>
            <person name="Shirley M."/>
            <person name="Wan K.L."/>
            <person name="Berriman M."/>
            <person name="Tomley F."/>
            <person name="Pain A."/>
        </authorList>
    </citation>
    <scope>NUCLEOTIDE SEQUENCE [LARGE SCALE GENOMIC DNA]</scope>
    <source>
        <strain evidence="7">Weybridge</strain>
    </source>
</reference>
<dbReference type="InterPro" id="IPR051637">
    <property type="entry name" value="Ank_repeat_dom-contain_49"/>
</dbReference>
<dbReference type="PANTHER" id="PTHR24180">
    <property type="entry name" value="CYCLIN-DEPENDENT KINASE INHIBITOR 2C-RELATED"/>
    <property type="match status" value="1"/>
</dbReference>
<protein>
    <recommendedName>
        <fullName evidence="6">Sushi domain-containing protein</fullName>
    </recommendedName>
</protein>
<dbReference type="RefSeq" id="XP_013333244.1">
    <property type="nucleotide sequence ID" value="XM_013477790.1"/>
</dbReference>
<feature type="compositionally biased region" description="Low complexity" evidence="5">
    <location>
        <begin position="599"/>
        <end position="629"/>
    </location>
</feature>
<dbReference type="SMART" id="SM00032">
    <property type="entry name" value="CCP"/>
    <property type="match status" value="1"/>
</dbReference>
<dbReference type="SMART" id="SM00248">
    <property type="entry name" value="ANK"/>
    <property type="match status" value="7"/>
</dbReference>
<feature type="repeat" description="ANK" evidence="4">
    <location>
        <begin position="906"/>
        <end position="941"/>
    </location>
</feature>
<evidence type="ECO:0000256" key="3">
    <source>
        <dbReference type="ARBA" id="ARBA00023157"/>
    </source>
</evidence>
<evidence type="ECO:0000313" key="8">
    <source>
        <dbReference type="Proteomes" id="UP000030763"/>
    </source>
</evidence>
<organism evidence="7 8">
    <name type="scientific">Eimeria maxima</name>
    <name type="common">Coccidian parasite</name>
    <dbReference type="NCBI Taxonomy" id="5804"/>
    <lineage>
        <taxon>Eukaryota</taxon>
        <taxon>Sar</taxon>
        <taxon>Alveolata</taxon>
        <taxon>Apicomplexa</taxon>
        <taxon>Conoidasida</taxon>
        <taxon>Coccidia</taxon>
        <taxon>Eucoccidiorida</taxon>
        <taxon>Eimeriorina</taxon>
        <taxon>Eimeriidae</taxon>
        <taxon>Eimeria</taxon>
    </lineage>
</organism>
<feature type="repeat" description="ANK" evidence="4">
    <location>
        <begin position="978"/>
        <end position="1010"/>
    </location>
</feature>
<feature type="compositionally biased region" description="Basic and acidic residues" evidence="5">
    <location>
        <begin position="275"/>
        <end position="297"/>
    </location>
</feature>
<evidence type="ECO:0000259" key="6">
    <source>
        <dbReference type="PROSITE" id="PS50923"/>
    </source>
</evidence>
<evidence type="ECO:0000256" key="5">
    <source>
        <dbReference type="SAM" id="MobiDB-lite"/>
    </source>
</evidence>
<feature type="compositionally biased region" description="Polar residues" evidence="5">
    <location>
        <begin position="392"/>
        <end position="404"/>
    </location>
</feature>
<feature type="domain" description="Sushi" evidence="6">
    <location>
        <begin position="1156"/>
        <end position="1222"/>
    </location>
</feature>
<dbReference type="Pfam" id="PF13857">
    <property type="entry name" value="Ank_5"/>
    <property type="match status" value="1"/>
</dbReference>
<dbReference type="PROSITE" id="PS50297">
    <property type="entry name" value="ANK_REP_REGION"/>
    <property type="match status" value="3"/>
</dbReference>
<dbReference type="AlphaFoldDB" id="U6M0J2"/>
<feature type="compositionally biased region" description="Basic and acidic residues" evidence="5">
    <location>
        <begin position="435"/>
        <end position="455"/>
    </location>
</feature>
<feature type="compositionally biased region" description="Basic and acidic residues" evidence="5">
    <location>
        <begin position="466"/>
        <end position="493"/>
    </location>
</feature>
<feature type="compositionally biased region" description="Pro residues" evidence="5">
    <location>
        <begin position="586"/>
        <end position="598"/>
    </location>
</feature>
<proteinExistence type="predicted"/>
<dbReference type="PROSITE" id="PS50088">
    <property type="entry name" value="ANK_REPEAT"/>
    <property type="match status" value="5"/>
</dbReference>
<feature type="compositionally biased region" description="Basic and acidic residues" evidence="5">
    <location>
        <begin position="505"/>
        <end position="526"/>
    </location>
</feature>
<dbReference type="Gene3D" id="2.10.70.10">
    <property type="entry name" value="Complement Module, domain 1"/>
    <property type="match status" value="1"/>
</dbReference>
<dbReference type="PROSITE" id="PS50923">
    <property type="entry name" value="SUSHI"/>
    <property type="match status" value="1"/>
</dbReference>
<reference evidence="7" key="2">
    <citation type="submission" date="2013-10" db="EMBL/GenBank/DDBJ databases">
        <authorList>
            <person name="Aslett M."/>
        </authorList>
    </citation>
    <scope>NUCLEOTIDE SEQUENCE [LARGE SCALE GENOMIC DNA]</scope>
    <source>
        <strain evidence="7">Weybridge</strain>
    </source>
</reference>
<dbReference type="Pfam" id="PF12796">
    <property type="entry name" value="Ank_2"/>
    <property type="match status" value="1"/>
</dbReference>
<dbReference type="PANTHER" id="PTHR24180:SF45">
    <property type="entry name" value="POLY [ADP-RIBOSE] POLYMERASE TANKYRASE"/>
    <property type="match status" value="1"/>
</dbReference>
<dbReference type="InterPro" id="IPR035976">
    <property type="entry name" value="Sushi/SCR/CCP_sf"/>
</dbReference>
<keyword evidence="8" id="KW-1185">Reference proteome</keyword>
<feature type="compositionally biased region" description="Low complexity" evidence="5">
    <location>
        <begin position="302"/>
        <end position="354"/>
    </location>
</feature>
<keyword evidence="1" id="KW-0677">Repeat</keyword>
<dbReference type="CDD" id="cd00033">
    <property type="entry name" value="CCP"/>
    <property type="match status" value="1"/>
</dbReference>
<feature type="repeat" description="ANK" evidence="4">
    <location>
        <begin position="1091"/>
        <end position="1124"/>
    </location>
</feature>
<feature type="repeat" description="ANK" evidence="4">
    <location>
        <begin position="851"/>
        <end position="876"/>
    </location>
</feature>
<dbReference type="SUPFAM" id="SSF48403">
    <property type="entry name" value="Ankyrin repeat"/>
    <property type="match status" value="1"/>
</dbReference>
<feature type="compositionally biased region" description="Low complexity" evidence="5">
    <location>
        <begin position="568"/>
        <end position="585"/>
    </location>
</feature>
<dbReference type="Gene3D" id="1.25.40.20">
    <property type="entry name" value="Ankyrin repeat-containing domain"/>
    <property type="match status" value="2"/>
</dbReference>
<dbReference type="Proteomes" id="UP000030763">
    <property type="component" value="Unassembled WGS sequence"/>
</dbReference>
<dbReference type="OrthoDB" id="339173at2759"/>
<feature type="compositionally biased region" description="Basic and acidic residues" evidence="5">
    <location>
        <begin position="355"/>
        <end position="365"/>
    </location>
</feature>
<keyword evidence="2 4" id="KW-0040">ANK repeat</keyword>
<feature type="compositionally biased region" description="Acidic residues" evidence="5">
    <location>
        <begin position="494"/>
        <end position="504"/>
    </location>
</feature>
<feature type="region of interest" description="Disordered" evidence="5">
    <location>
        <begin position="1"/>
        <end position="40"/>
    </location>
</feature>
<feature type="compositionally biased region" description="Acidic residues" evidence="5">
    <location>
        <begin position="527"/>
        <end position="541"/>
    </location>
</feature>
<name>U6M0J2_EIMMA</name>
<accession>U6M0J2</accession>
<feature type="compositionally biased region" description="Basic and acidic residues" evidence="5">
    <location>
        <begin position="631"/>
        <end position="643"/>
    </location>
</feature>
<dbReference type="InterPro" id="IPR002110">
    <property type="entry name" value="Ankyrin_rpt"/>
</dbReference>
<dbReference type="OMA" id="VPLEIWI"/>
<dbReference type="InterPro" id="IPR000436">
    <property type="entry name" value="Sushi_SCR_CCP_dom"/>
</dbReference>
<dbReference type="VEuPathDB" id="ToxoDB:EMWEY_00003690"/>
<feature type="compositionally biased region" description="Polar residues" evidence="5">
    <location>
        <begin position="1"/>
        <end position="10"/>
    </location>
</feature>
<evidence type="ECO:0000256" key="1">
    <source>
        <dbReference type="ARBA" id="ARBA00022737"/>
    </source>
</evidence>
<feature type="repeat" description="ANK" evidence="4">
    <location>
        <begin position="942"/>
        <end position="977"/>
    </location>
</feature>
<dbReference type="Pfam" id="PF00084">
    <property type="entry name" value="Sushi"/>
    <property type="match status" value="1"/>
</dbReference>
<dbReference type="SUPFAM" id="SSF57535">
    <property type="entry name" value="Complement control module/SCR domain"/>
    <property type="match status" value="1"/>
</dbReference>